<keyword evidence="7" id="KW-0547">Nucleotide-binding</keyword>
<keyword evidence="11" id="KW-0472">Membrane</keyword>
<dbReference type="OrthoDB" id="9759607at2"/>
<dbReference type="FunFam" id="3.30.565.10:FF:000023">
    <property type="entry name" value="PAS domain-containing sensor histidine kinase"/>
    <property type="match status" value="1"/>
</dbReference>
<dbReference type="CDD" id="cd00082">
    <property type="entry name" value="HisKA"/>
    <property type="match status" value="1"/>
</dbReference>
<evidence type="ECO:0000256" key="11">
    <source>
        <dbReference type="ARBA" id="ARBA00023136"/>
    </source>
</evidence>
<keyword evidence="4" id="KW-1003">Cell membrane</keyword>
<keyword evidence="5" id="KW-0597">Phosphoprotein</keyword>
<evidence type="ECO:0000256" key="6">
    <source>
        <dbReference type="ARBA" id="ARBA00022679"/>
    </source>
</evidence>
<dbReference type="SUPFAM" id="SSF55874">
    <property type="entry name" value="ATPase domain of HSP90 chaperone/DNA topoisomerase II/histidine kinase"/>
    <property type="match status" value="1"/>
</dbReference>
<dbReference type="GO" id="GO:0005524">
    <property type="term" value="F:ATP binding"/>
    <property type="evidence" value="ECO:0007669"/>
    <property type="project" value="UniProtKB-KW"/>
</dbReference>
<protein>
    <recommendedName>
        <fullName evidence="3">histidine kinase</fullName>
        <ecNumber evidence="3">2.7.13.3</ecNumber>
    </recommendedName>
</protein>
<dbReference type="InterPro" id="IPR050736">
    <property type="entry name" value="Sensor_HK_Regulatory"/>
</dbReference>
<dbReference type="PANTHER" id="PTHR43711">
    <property type="entry name" value="TWO-COMPONENT HISTIDINE KINASE"/>
    <property type="match status" value="1"/>
</dbReference>
<evidence type="ECO:0000256" key="2">
    <source>
        <dbReference type="ARBA" id="ARBA00004236"/>
    </source>
</evidence>
<proteinExistence type="predicted"/>
<dbReference type="EC" id="2.7.13.3" evidence="3"/>
<dbReference type="SMART" id="SM00387">
    <property type="entry name" value="HATPase_c"/>
    <property type="match status" value="1"/>
</dbReference>
<keyword evidence="10" id="KW-0902">Two-component regulatory system</keyword>
<gene>
    <name evidence="13" type="ORF">EJQ19_29950</name>
</gene>
<keyword evidence="9" id="KW-0067">ATP-binding</keyword>
<dbReference type="Pfam" id="PF00512">
    <property type="entry name" value="HisKA"/>
    <property type="match status" value="1"/>
</dbReference>
<dbReference type="InterPro" id="IPR036097">
    <property type="entry name" value="HisK_dim/P_sf"/>
</dbReference>
<dbReference type="Gene3D" id="3.30.450.40">
    <property type="match status" value="2"/>
</dbReference>
<evidence type="ECO:0000256" key="3">
    <source>
        <dbReference type="ARBA" id="ARBA00012438"/>
    </source>
</evidence>
<dbReference type="Pfam" id="PF13185">
    <property type="entry name" value="GAF_2"/>
    <property type="match status" value="1"/>
</dbReference>
<dbReference type="GO" id="GO:0000155">
    <property type="term" value="F:phosphorelay sensor kinase activity"/>
    <property type="evidence" value="ECO:0007669"/>
    <property type="project" value="InterPro"/>
</dbReference>
<dbReference type="SUPFAM" id="SSF47384">
    <property type="entry name" value="Homodimeric domain of signal transducing histidine kinase"/>
    <property type="match status" value="1"/>
</dbReference>
<dbReference type="Pfam" id="PF02518">
    <property type="entry name" value="HATPase_c"/>
    <property type="match status" value="1"/>
</dbReference>
<sequence length="601" mass="67987">MVMELRSFQKLFQMTKIINSQFEMSEILQVFVDAIAGEITQADLVGFFIKQPDGTFQGYKGNKLPVDITELLIDPKEDEFVRDILRTRSSDYISDTSLDLRLDQSKRQLLKIKSILGIPVIVDGDVFGLVFVHDFGKRMNITQEQMEVTEAFVNMASVAIRNIRMFEQRQLLMEKQQLLLDATKALSESLNVKDVLNTFFHYMRKASGSKDIGIHLYNEKEHTIEPYQLSSVNVTVDEWRFKHREAKLTIENDRLLYEVITQKKSAAIEDVYADPRPNHKAFIAFNIKSIMVFPLVAKGSVYGVIAIPSIGKPRKYESDLLEFCQSIADATAIALSNAQHTEKLDHSIIERSLELQHANFKLEGLVRELEHLNDLKSDFIATLSHELRTPITAVKGSVDILNKGILGQLNDSQKDLLEIASKSIERLLNQVNELLDFAKMENGKFELQYTEVDLKEIITESVQIVQSLINKKKLNLVIESNVADGANPLVRVDKQRIMQIMLNLLSNAIKFTSPLGVITIRTTIEIAIVTVEVQDSGIGIPVEKQKNIFTKFYQANNQINGTGLGLAISKQLIELHGGRIWFESTEGQGSIFKFSLPKGKE</sequence>
<evidence type="ECO:0000256" key="7">
    <source>
        <dbReference type="ARBA" id="ARBA00022741"/>
    </source>
</evidence>
<comment type="subcellular location">
    <subcellularLocation>
        <location evidence="2">Cell membrane</location>
    </subcellularLocation>
</comment>
<dbReference type="InterPro" id="IPR004358">
    <property type="entry name" value="Sig_transdc_His_kin-like_C"/>
</dbReference>
<name>A0A430J4Y7_9BACL</name>
<evidence type="ECO:0000256" key="4">
    <source>
        <dbReference type="ARBA" id="ARBA00022475"/>
    </source>
</evidence>
<dbReference type="EMBL" id="RXHU01000124">
    <property type="protein sequence ID" value="RTE02088.1"/>
    <property type="molecule type" value="Genomic_DNA"/>
</dbReference>
<dbReference type="InterPro" id="IPR003594">
    <property type="entry name" value="HATPase_dom"/>
</dbReference>
<dbReference type="Gene3D" id="1.10.287.130">
    <property type="match status" value="1"/>
</dbReference>
<dbReference type="GO" id="GO:0005886">
    <property type="term" value="C:plasma membrane"/>
    <property type="evidence" value="ECO:0007669"/>
    <property type="project" value="UniProtKB-SubCell"/>
</dbReference>
<dbReference type="CDD" id="cd16922">
    <property type="entry name" value="HATPase_EvgS-ArcB-TorS-like"/>
    <property type="match status" value="1"/>
</dbReference>
<dbReference type="SMART" id="SM00065">
    <property type="entry name" value="GAF"/>
    <property type="match status" value="2"/>
</dbReference>
<accession>A0A430J4Y7</accession>
<dbReference type="InterPro" id="IPR036890">
    <property type="entry name" value="HATPase_C_sf"/>
</dbReference>
<dbReference type="SMART" id="SM00388">
    <property type="entry name" value="HisKA"/>
    <property type="match status" value="1"/>
</dbReference>
<dbReference type="Gene3D" id="3.30.565.10">
    <property type="entry name" value="Histidine kinase-like ATPase, C-terminal domain"/>
    <property type="match status" value="1"/>
</dbReference>
<dbReference type="InterPro" id="IPR005467">
    <property type="entry name" value="His_kinase_dom"/>
</dbReference>
<dbReference type="InterPro" id="IPR029016">
    <property type="entry name" value="GAF-like_dom_sf"/>
</dbReference>
<keyword evidence="8 13" id="KW-0418">Kinase</keyword>
<dbReference type="PROSITE" id="PS50109">
    <property type="entry name" value="HIS_KIN"/>
    <property type="match status" value="1"/>
</dbReference>
<keyword evidence="6" id="KW-0808">Transferase</keyword>
<comment type="catalytic activity">
    <reaction evidence="1">
        <text>ATP + protein L-histidine = ADP + protein N-phospho-L-histidine.</text>
        <dbReference type="EC" id="2.7.13.3"/>
    </reaction>
</comment>
<dbReference type="InterPro" id="IPR003661">
    <property type="entry name" value="HisK_dim/P_dom"/>
</dbReference>
<keyword evidence="14" id="KW-1185">Reference proteome</keyword>
<dbReference type="Proteomes" id="UP000276128">
    <property type="component" value="Unassembled WGS sequence"/>
</dbReference>
<comment type="caution">
    <text evidence="13">The sequence shown here is derived from an EMBL/GenBank/DDBJ whole genome shotgun (WGS) entry which is preliminary data.</text>
</comment>
<dbReference type="InterPro" id="IPR003018">
    <property type="entry name" value="GAF"/>
</dbReference>
<evidence type="ECO:0000256" key="5">
    <source>
        <dbReference type="ARBA" id="ARBA00022553"/>
    </source>
</evidence>
<dbReference type="PRINTS" id="PR00344">
    <property type="entry name" value="BCTRLSENSOR"/>
</dbReference>
<evidence type="ECO:0000313" key="13">
    <source>
        <dbReference type="EMBL" id="RTE02088.1"/>
    </source>
</evidence>
<evidence type="ECO:0000256" key="9">
    <source>
        <dbReference type="ARBA" id="ARBA00022840"/>
    </source>
</evidence>
<evidence type="ECO:0000256" key="10">
    <source>
        <dbReference type="ARBA" id="ARBA00023012"/>
    </source>
</evidence>
<evidence type="ECO:0000256" key="8">
    <source>
        <dbReference type="ARBA" id="ARBA00022777"/>
    </source>
</evidence>
<dbReference type="AlphaFoldDB" id="A0A430J4Y7"/>
<dbReference type="Pfam" id="PF01590">
    <property type="entry name" value="GAF"/>
    <property type="match status" value="1"/>
</dbReference>
<evidence type="ECO:0000256" key="1">
    <source>
        <dbReference type="ARBA" id="ARBA00000085"/>
    </source>
</evidence>
<dbReference type="SUPFAM" id="SSF55781">
    <property type="entry name" value="GAF domain-like"/>
    <property type="match status" value="2"/>
</dbReference>
<organism evidence="13 14">
    <name type="scientific">Paenibacillus whitsoniae</name>
    <dbReference type="NCBI Taxonomy" id="2496558"/>
    <lineage>
        <taxon>Bacteria</taxon>
        <taxon>Bacillati</taxon>
        <taxon>Bacillota</taxon>
        <taxon>Bacilli</taxon>
        <taxon>Bacillales</taxon>
        <taxon>Paenibacillaceae</taxon>
        <taxon>Paenibacillus</taxon>
    </lineage>
</organism>
<feature type="domain" description="Histidine kinase" evidence="12">
    <location>
        <begin position="382"/>
        <end position="600"/>
    </location>
</feature>
<evidence type="ECO:0000313" key="14">
    <source>
        <dbReference type="Proteomes" id="UP000276128"/>
    </source>
</evidence>
<dbReference type="PANTHER" id="PTHR43711:SF31">
    <property type="entry name" value="HISTIDINE KINASE"/>
    <property type="match status" value="1"/>
</dbReference>
<evidence type="ECO:0000259" key="12">
    <source>
        <dbReference type="PROSITE" id="PS50109"/>
    </source>
</evidence>
<reference evidence="13 14" key="1">
    <citation type="submission" date="2018-12" db="EMBL/GenBank/DDBJ databases">
        <title>Bacillus ochoae sp. nov., Paenibacillus whitsoniae sp. nov., Paenibacillus spiritus sp. nov. Isolated from the Mars Exploration Rover during spacecraft assembly.</title>
        <authorList>
            <person name="Seuylemezian A."/>
            <person name="Vaishampayan P."/>
        </authorList>
    </citation>
    <scope>NUCLEOTIDE SEQUENCE [LARGE SCALE GENOMIC DNA]</scope>
    <source>
        <strain evidence="13 14">MER 54</strain>
    </source>
</reference>